<keyword evidence="8" id="KW-1185">Reference proteome</keyword>
<dbReference type="AlphaFoldDB" id="A0A4Y4DQ26"/>
<evidence type="ECO:0000256" key="4">
    <source>
        <dbReference type="ARBA" id="ARBA00023002"/>
    </source>
</evidence>
<dbReference type="Proteomes" id="UP000316612">
    <property type="component" value="Unassembled WGS sequence"/>
</dbReference>
<keyword evidence="2" id="KW-0285">Flavoprotein</keyword>
<feature type="domain" description="FAD/NAD(P)-binding" evidence="5">
    <location>
        <begin position="6"/>
        <end position="303"/>
    </location>
</feature>
<evidence type="ECO:0000256" key="2">
    <source>
        <dbReference type="ARBA" id="ARBA00022630"/>
    </source>
</evidence>
<dbReference type="InterPro" id="IPR028202">
    <property type="entry name" value="Reductase_C"/>
</dbReference>
<proteinExistence type="predicted"/>
<accession>A0A4Y4DQ26</accession>
<protein>
    <submittedName>
        <fullName evidence="7">Pyridine nucleotide-disulfide oxidoreductase</fullName>
    </submittedName>
</protein>
<dbReference type="PANTHER" id="PTHR43557:SF2">
    <property type="entry name" value="RIESKE DOMAIN-CONTAINING PROTEIN-RELATED"/>
    <property type="match status" value="1"/>
</dbReference>
<dbReference type="SUPFAM" id="SSF51905">
    <property type="entry name" value="FAD/NAD(P)-binding domain"/>
    <property type="match status" value="1"/>
</dbReference>
<name>A0A4Y4DQ26_GLUUR</name>
<dbReference type="InterPro" id="IPR016156">
    <property type="entry name" value="FAD/NAD-linked_Rdtase_dimer_sf"/>
</dbReference>
<evidence type="ECO:0000256" key="1">
    <source>
        <dbReference type="ARBA" id="ARBA00001974"/>
    </source>
</evidence>
<comment type="cofactor">
    <cofactor evidence="1">
        <name>FAD</name>
        <dbReference type="ChEBI" id="CHEBI:57692"/>
    </cofactor>
</comment>
<dbReference type="InterPro" id="IPR036188">
    <property type="entry name" value="FAD/NAD-bd_sf"/>
</dbReference>
<keyword evidence="4" id="KW-0560">Oxidoreductase</keyword>
<dbReference type="InterPro" id="IPR023753">
    <property type="entry name" value="FAD/NAD-binding_dom"/>
</dbReference>
<dbReference type="PRINTS" id="PR00368">
    <property type="entry name" value="FADPNR"/>
</dbReference>
<evidence type="ECO:0000259" key="6">
    <source>
        <dbReference type="Pfam" id="PF14759"/>
    </source>
</evidence>
<dbReference type="GO" id="GO:0016651">
    <property type="term" value="F:oxidoreductase activity, acting on NAD(P)H"/>
    <property type="evidence" value="ECO:0007669"/>
    <property type="project" value="TreeGrafter"/>
</dbReference>
<dbReference type="Pfam" id="PF07992">
    <property type="entry name" value="Pyr_redox_2"/>
    <property type="match status" value="1"/>
</dbReference>
<dbReference type="Gene3D" id="3.30.390.30">
    <property type="match status" value="1"/>
</dbReference>
<dbReference type="OrthoDB" id="1145at2"/>
<evidence type="ECO:0000259" key="5">
    <source>
        <dbReference type="Pfam" id="PF07992"/>
    </source>
</evidence>
<dbReference type="PRINTS" id="PR00411">
    <property type="entry name" value="PNDRDTASEI"/>
</dbReference>
<sequence>MGNQQHVAIIGGGLAGAKSAEELRAKGFEGAISIFAAEDHLPYERPPFSKDYLQSKSEFADALVHDGQWYQEHEISVHQNTRVVSIDPEAKTLATEAGEIVGWDKLILATGSAARRLPLPGTDASNVYYLRTVEDSTNIRSHFGKGKNLVIIGGGWIGLEVAAAARAAETNVTILEGAAAPLLNVLGPENAAVFAKLHTDHGVNLRTGVKITELAVEGSAATGVMLAGGEVVPADAVVIGIGVAPEVQLAESAGLDVENGVLVDAALRTSNPEIFAVGDIANQAHPVLGHRVRVEHWATALNQPAAVAASITGQPTEYTELPYFFSDQYDLGMEYIGNAPNGSYDKIVVRGDAGSLEFLAFWVSAEGRVLAGMNVNVWDVVDDVKSLILSGRSVDAAKLADPSVPLGEL</sequence>
<dbReference type="Gene3D" id="3.50.50.60">
    <property type="entry name" value="FAD/NAD(P)-binding domain"/>
    <property type="match status" value="2"/>
</dbReference>
<dbReference type="RefSeq" id="WP_141362924.1">
    <property type="nucleotide sequence ID" value="NZ_BAAAJL010000007.1"/>
</dbReference>
<evidence type="ECO:0000256" key="3">
    <source>
        <dbReference type="ARBA" id="ARBA00022827"/>
    </source>
</evidence>
<organism evidence="7 8">
    <name type="scientific">Glutamicibacter uratoxydans</name>
    <name type="common">Arthrobacter uratoxydans</name>
    <dbReference type="NCBI Taxonomy" id="43667"/>
    <lineage>
        <taxon>Bacteria</taxon>
        <taxon>Bacillati</taxon>
        <taxon>Actinomycetota</taxon>
        <taxon>Actinomycetes</taxon>
        <taxon>Micrococcales</taxon>
        <taxon>Micrococcaceae</taxon>
        <taxon>Glutamicibacter</taxon>
    </lineage>
</organism>
<dbReference type="EMBL" id="BJNY01000006">
    <property type="protein sequence ID" value="GED05640.1"/>
    <property type="molecule type" value="Genomic_DNA"/>
</dbReference>
<gene>
    <name evidence="7" type="ORF">AUR04nite_11720</name>
</gene>
<dbReference type="PANTHER" id="PTHR43557">
    <property type="entry name" value="APOPTOSIS-INDUCING FACTOR 1"/>
    <property type="match status" value="1"/>
</dbReference>
<dbReference type="SUPFAM" id="SSF55424">
    <property type="entry name" value="FAD/NAD-linked reductases, dimerisation (C-terminal) domain"/>
    <property type="match status" value="1"/>
</dbReference>
<dbReference type="GO" id="GO:0005737">
    <property type="term" value="C:cytoplasm"/>
    <property type="evidence" value="ECO:0007669"/>
    <property type="project" value="TreeGrafter"/>
</dbReference>
<keyword evidence="3" id="KW-0274">FAD</keyword>
<evidence type="ECO:0000313" key="7">
    <source>
        <dbReference type="EMBL" id="GED05640.1"/>
    </source>
</evidence>
<dbReference type="Pfam" id="PF14759">
    <property type="entry name" value="Reductase_C"/>
    <property type="match status" value="1"/>
</dbReference>
<comment type="caution">
    <text evidence="7">The sequence shown here is derived from an EMBL/GenBank/DDBJ whole genome shotgun (WGS) entry which is preliminary data.</text>
</comment>
<dbReference type="InterPro" id="IPR050446">
    <property type="entry name" value="FAD-oxidoreductase/Apoptosis"/>
</dbReference>
<evidence type="ECO:0000313" key="8">
    <source>
        <dbReference type="Proteomes" id="UP000316612"/>
    </source>
</evidence>
<feature type="domain" description="Reductase C-terminal" evidence="6">
    <location>
        <begin position="323"/>
        <end position="408"/>
    </location>
</feature>
<reference evidence="7 8" key="1">
    <citation type="submission" date="2019-06" db="EMBL/GenBank/DDBJ databases">
        <title>Whole genome shotgun sequence of Glutamicibacter uratoxydans NBRC 15515.</title>
        <authorList>
            <person name="Hosoyama A."/>
            <person name="Uohara A."/>
            <person name="Ohji S."/>
            <person name="Ichikawa N."/>
        </authorList>
    </citation>
    <scope>NUCLEOTIDE SEQUENCE [LARGE SCALE GENOMIC DNA]</scope>
    <source>
        <strain evidence="7 8">NBRC 15515</strain>
    </source>
</reference>